<dbReference type="InterPro" id="IPR029787">
    <property type="entry name" value="Nucleotide_cyclase"/>
</dbReference>
<dbReference type="SMART" id="SM00448">
    <property type="entry name" value="REC"/>
    <property type="match status" value="1"/>
</dbReference>
<dbReference type="CDD" id="cd00077">
    <property type="entry name" value="HDc"/>
    <property type="match status" value="1"/>
</dbReference>
<dbReference type="Gene3D" id="3.40.50.2300">
    <property type="match status" value="1"/>
</dbReference>
<dbReference type="GO" id="GO:0000160">
    <property type="term" value="P:phosphorelay signal transduction system"/>
    <property type="evidence" value="ECO:0007669"/>
    <property type="project" value="InterPro"/>
</dbReference>
<evidence type="ECO:0000313" key="8">
    <source>
        <dbReference type="Proteomes" id="UP001199424"/>
    </source>
</evidence>
<evidence type="ECO:0000313" key="7">
    <source>
        <dbReference type="EMBL" id="MCC2137439.1"/>
    </source>
</evidence>
<evidence type="ECO:0000256" key="2">
    <source>
        <dbReference type="ARBA" id="ARBA00024867"/>
    </source>
</evidence>
<dbReference type="CDD" id="cd01949">
    <property type="entry name" value="GGDEF"/>
    <property type="match status" value="1"/>
</dbReference>
<dbReference type="GO" id="GO:0016779">
    <property type="term" value="F:nucleotidyltransferase activity"/>
    <property type="evidence" value="ECO:0007669"/>
    <property type="project" value="UniProtKB-KW"/>
</dbReference>
<dbReference type="PROSITE" id="PS50110">
    <property type="entry name" value="RESPONSE_REGULATORY"/>
    <property type="match status" value="1"/>
</dbReference>
<keyword evidence="7" id="KW-0808">Transferase</keyword>
<dbReference type="Gene3D" id="3.30.70.270">
    <property type="match status" value="1"/>
</dbReference>
<feature type="domain" description="Response regulatory" evidence="4">
    <location>
        <begin position="6"/>
        <end position="122"/>
    </location>
</feature>
<evidence type="ECO:0000256" key="1">
    <source>
        <dbReference type="ARBA" id="ARBA00018672"/>
    </source>
</evidence>
<dbReference type="NCBIfam" id="TIGR00254">
    <property type="entry name" value="GGDEF"/>
    <property type="match status" value="1"/>
</dbReference>
<dbReference type="InterPro" id="IPR052020">
    <property type="entry name" value="Cyclic_di-GMP/3'3'-cGAMP_PDE"/>
</dbReference>
<accession>A0AAE3ANF1</accession>
<dbReference type="Gene3D" id="1.10.3210.10">
    <property type="entry name" value="Hypothetical protein af1432"/>
    <property type="match status" value="1"/>
</dbReference>
<comment type="caution">
    <text evidence="7">The sequence shown here is derived from an EMBL/GenBank/DDBJ whole genome shotgun (WGS) entry which is preliminary data.</text>
</comment>
<name>A0AAE3ANF1_9FIRM</name>
<reference evidence="7" key="1">
    <citation type="submission" date="2021-10" db="EMBL/GenBank/DDBJ databases">
        <title>Anaerobic single-cell dispensing facilitates the cultivation of human gut bacteria.</title>
        <authorList>
            <person name="Afrizal A."/>
        </authorList>
    </citation>
    <scope>NUCLEOTIDE SEQUENCE</scope>
    <source>
        <strain evidence="7">CLA-AA-H250</strain>
    </source>
</reference>
<evidence type="ECO:0000259" key="6">
    <source>
        <dbReference type="PROSITE" id="PS51832"/>
    </source>
</evidence>
<evidence type="ECO:0000256" key="3">
    <source>
        <dbReference type="PROSITE-ProRule" id="PRU00169"/>
    </source>
</evidence>
<protein>
    <recommendedName>
        <fullName evidence="1">Stage 0 sporulation protein A homolog</fullName>
    </recommendedName>
</protein>
<dbReference type="InterPro" id="IPR000160">
    <property type="entry name" value="GGDEF_dom"/>
</dbReference>
<dbReference type="AlphaFoldDB" id="A0AAE3ANF1"/>
<feature type="domain" description="GGDEF" evidence="5">
    <location>
        <begin position="662"/>
        <end position="791"/>
    </location>
</feature>
<dbReference type="SUPFAM" id="SSF55073">
    <property type="entry name" value="Nucleotide cyclase"/>
    <property type="match status" value="1"/>
</dbReference>
<organism evidence="7 8">
    <name type="scientific">Hominenteromicrobium mulieris</name>
    <dbReference type="NCBI Taxonomy" id="2885357"/>
    <lineage>
        <taxon>Bacteria</taxon>
        <taxon>Bacillati</taxon>
        <taxon>Bacillota</taxon>
        <taxon>Clostridia</taxon>
        <taxon>Eubacteriales</taxon>
        <taxon>Oscillospiraceae</taxon>
        <taxon>Hominenteromicrobium</taxon>
    </lineage>
</organism>
<sequence length="791" mass="91508">MSLKEKILIADDSEMNQMLLEEILSDKYEYVMAKDGTEAVDILEKNEDIDLVMLDINMPKMDGFGVLEIMNLRHWISEVPVIIISSESDVDFIRRGYDLGASDYISRPFDLTVVRRRVENTLMLYARQKRLVRLVEEQVYEREKTNNTMINILSHVIEYRNNESGQHILHVRMMTDILLRRLIEITDKYPLTETDISMIASVSALHDIGKISVPKAILNKPGKLDPEEWEIMKNHAAIGDSMLRDLGTQQSETLMNLAHEICRWHHERWDGRGYPDGLKGDEIPISAQVVAMADVYDALTSERCYKKSFDHATAIKMITNGECGAFNPLLIQCLLDVQDQLFENMHTDPRRFDYRQEAKRLSDEMLEQKELMPNNRAHSLLTFEQKKAEFFAEQCGGIQFEFDHWTNTVHLKDWNAPVDQREKSMYLTEWNDVSLLSEKDWLAMREKLKATTPERPEVKMIVQIPVNGEYRWQRLTVKSLWTTKYKNYAGVLGHFKDIQDEMVRRGEDVLEKCTEDSIAHLLKDLSRVFEVVRLVDPKTNENLELDKDGKVITTPIHCYEIWGRNEPCENCISSRSLEGKEWVTKLEMRDRQMYFVLSKHINVNGRTCTLEIASHEDEAECARCGGDNDAPTRSSFMNFYRDTLTGTYTRLYLESFQSNLESADAVAIVDVDLFKQINDTYGHPVGDEALKTIANTIRSGIRGSDTLIRYGGDEFLLIFSKIGEEVFYERLKQLRRAVQETKLPDYPEVKLDVSLGGVYRVHPLSEAIRQADLRMYENKAKHANANHAESR</sequence>
<dbReference type="InterPro" id="IPR003607">
    <property type="entry name" value="HD/PDEase_dom"/>
</dbReference>
<dbReference type="RefSeq" id="WP_308449667.1">
    <property type="nucleotide sequence ID" value="NZ_JAJEQC010000010.1"/>
</dbReference>
<dbReference type="PROSITE" id="PS50887">
    <property type="entry name" value="GGDEF"/>
    <property type="match status" value="1"/>
</dbReference>
<dbReference type="SUPFAM" id="SSF109604">
    <property type="entry name" value="HD-domain/PDEase-like"/>
    <property type="match status" value="1"/>
</dbReference>
<evidence type="ECO:0000259" key="4">
    <source>
        <dbReference type="PROSITE" id="PS50110"/>
    </source>
</evidence>
<dbReference type="PROSITE" id="PS51832">
    <property type="entry name" value="HD_GYP"/>
    <property type="match status" value="1"/>
</dbReference>
<feature type="modified residue" description="4-aspartylphosphate" evidence="3">
    <location>
        <position position="55"/>
    </location>
</feature>
<dbReference type="InterPro" id="IPR001789">
    <property type="entry name" value="Sig_transdc_resp-reg_receiver"/>
</dbReference>
<dbReference type="Pfam" id="PF13487">
    <property type="entry name" value="HD_5"/>
    <property type="match status" value="1"/>
</dbReference>
<keyword evidence="7" id="KW-0548">Nucleotidyltransferase</keyword>
<dbReference type="Pfam" id="PF00990">
    <property type="entry name" value="GGDEF"/>
    <property type="match status" value="1"/>
</dbReference>
<dbReference type="InterPro" id="IPR011006">
    <property type="entry name" value="CheY-like_superfamily"/>
</dbReference>
<keyword evidence="8" id="KW-1185">Reference proteome</keyword>
<gene>
    <name evidence="7" type="ORF">LKD31_10485</name>
</gene>
<dbReference type="Pfam" id="PF00072">
    <property type="entry name" value="Response_reg"/>
    <property type="match status" value="1"/>
</dbReference>
<dbReference type="SUPFAM" id="SSF52172">
    <property type="entry name" value="CheY-like"/>
    <property type="match status" value="1"/>
</dbReference>
<comment type="function">
    <text evidence="2">May play the central regulatory role in sporulation. It may be an element of the effector pathway responsible for the activation of sporulation genes in response to nutritional stress. Spo0A may act in concert with spo0H (a sigma factor) to control the expression of some genes that are critical to the sporulation process.</text>
</comment>
<dbReference type="EMBL" id="JAJEQC010000010">
    <property type="protein sequence ID" value="MCC2137439.1"/>
    <property type="molecule type" value="Genomic_DNA"/>
</dbReference>
<keyword evidence="3" id="KW-0597">Phosphoprotein</keyword>
<dbReference type="InterPro" id="IPR043128">
    <property type="entry name" value="Rev_trsase/Diguanyl_cyclase"/>
</dbReference>
<dbReference type="SMART" id="SM00267">
    <property type="entry name" value="GGDEF"/>
    <property type="match status" value="1"/>
</dbReference>
<evidence type="ECO:0000259" key="5">
    <source>
        <dbReference type="PROSITE" id="PS50887"/>
    </source>
</evidence>
<dbReference type="Proteomes" id="UP001199424">
    <property type="component" value="Unassembled WGS sequence"/>
</dbReference>
<proteinExistence type="predicted"/>
<feature type="domain" description="HD-GYP" evidence="6">
    <location>
        <begin position="142"/>
        <end position="350"/>
    </location>
</feature>
<dbReference type="PANTHER" id="PTHR45228">
    <property type="entry name" value="CYCLIC DI-GMP PHOSPHODIESTERASE TM_0186-RELATED"/>
    <property type="match status" value="1"/>
</dbReference>
<dbReference type="InterPro" id="IPR037522">
    <property type="entry name" value="HD_GYP_dom"/>
</dbReference>